<evidence type="ECO:0000313" key="2">
    <source>
        <dbReference type="WBParaSite" id="ALUE_0002261101-mRNA-1"/>
    </source>
</evidence>
<evidence type="ECO:0000313" key="1">
    <source>
        <dbReference type="Proteomes" id="UP000036681"/>
    </source>
</evidence>
<dbReference type="Proteomes" id="UP000036681">
    <property type="component" value="Unplaced"/>
</dbReference>
<sequence>MMEVDIQSTCSGEYLHLLLRLIARPSTAHRYSPEKK</sequence>
<reference evidence="2" key="1">
    <citation type="submission" date="2017-02" db="UniProtKB">
        <authorList>
            <consortium name="WormBaseParasite"/>
        </authorList>
    </citation>
    <scope>IDENTIFICATION</scope>
</reference>
<dbReference type="AlphaFoldDB" id="A0A0M3IV33"/>
<name>A0A0M3IV33_ASCLU</name>
<accession>A0A0M3IV33</accession>
<organism evidence="1 2">
    <name type="scientific">Ascaris lumbricoides</name>
    <name type="common">Giant roundworm</name>
    <dbReference type="NCBI Taxonomy" id="6252"/>
    <lineage>
        <taxon>Eukaryota</taxon>
        <taxon>Metazoa</taxon>
        <taxon>Ecdysozoa</taxon>
        <taxon>Nematoda</taxon>
        <taxon>Chromadorea</taxon>
        <taxon>Rhabditida</taxon>
        <taxon>Spirurina</taxon>
        <taxon>Ascaridomorpha</taxon>
        <taxon>Ascaridoidea</taxon>
        <taxon>Ascarididae</taxon>
        <taxon>Ascaris</taxon>
    </lineage>
</organism>
<keyword evidence="1" id="KW-1185">Reference proteome</keyword>
<protein>
    <submittedName>
        <fullName evidence="2">Uncharacterized protein</fullName>
    </submittedName>
</protein>
<proteinExistence type="predicted"/>
<dbReference type="WBParaSite" id="ALUE_0002261101-mRNA-1">
    <property type="protein sequence ID" value="ALUE_0002261101-mRNA-1"/>
    <property type="gene ID" value="ALUE_0002261101"/>
</dbReference>